<dbReference type="SUPFAM" id="SSF88713">
    <property type="entry name" value="Glycoside hydrolase/deacetylase"/>
    <property type="match status" value="1"/>
</dbReference>
<evidence type="ECO:0000256" key="3">
    <source>
        <dbReference type="SAM" id="MobiDB-lite"/>
    </source>
</evidence>
<proteinExistence type="predicted"/>
<dbReference type="AlphaFoldDB" id="A0A927C4S9"/>
<dbReference type="InterPro" id="IPR050248">
    <property type="entry name" value="Polysacc_deacetylase_ArnD"/>
</dbReference>
<sequence>MAACRQAPGPEQPLSTALPADGTVTEDRAGRPKDEPASPPPAAQPSSGEPAGEAVTSVVPAPDAVSKTYKMNKNYDIVPIGPDGNKKVVLLTFDDGPKDKDQLEKLLGALDSHHAKAIFFVNGYRVQKNPELLKLIHERRQTIGNHSWDHIDLKNEPEERVNSQIGDVQHIVKETVGTVPAFFRPPFGSANDYVKKQAAKENLLFMTWSNGSEDWLSTNQKPEGVIKRVLEQLHPGSNILMHELPWTAEALGDLLTELEKRGYSFVDPAQIDTGLEP</sequence>
<dbReference type="InterPro" id="IPR011330">
    <property type="entry name" value="Glyco_hydro/deAcase_b/a-brl"/>
</dbReference>
<organism evidence="5 6">
    <name type="scientific">Paenibacillus oceani</name>
    <dbReference type="NCBI Taxonomy" id="2772510"/>
    <lineage>
        <taxon>Bacteria</taxon>
        <taxon>Bacillati</taxon>
        <taxon>Bacillota</taxon>
        <taxon>Bacilli</taxon>
        <taxon>Bacillales</taxon>
        <taxon>Paenibacillaceae</taxon>
        <taxon>Paenibacillus</taxon>
    </lineage>
</organism>
<keyword evidence="1" id="KW-0479">Metal-binding</keyword>
<name>A0A927C4S9_9BACL</name>
<dbReference type="GO" id="GO:0046872">
    <property type="term" value="F:metal ion binding"/>
    <property type="evidence" value="ECO:0007669"/>
    <property type="project" value="UniProtKB-KW"/>
</dbReference>
<dbReference type="EMBL" id="JACXJA010000005">
    <property type="protein sequence ID" value="MBD2861343.1"/>
    <property type="molecule type" value="Genomic_DNA"/>
</dbReference>
<dbReference type="GO" id="GO:0005975">
    <property type="term" value="P:carbohydrate metabolic process"/>
    <property type="evidence" value="ECO:0007669"/>
    <property type="project" value="InterPro"/>
</dbReference>
<dbReference type="GO" id="GO:0016810">
    <property type="term" value="F:hydrolase activity, acting on carbon-nitrogen (but not peptide) bonds"/>
    <property type="evidence" value="ECO:0007669"/>
    <property type="project" value="InterPro"/>
</dbReference>
<dbReference type="PANTHER" id="PTHR10587:SF133">
    <property type="entry name" value="CHITIN DEACETYLASE 1-RELATED"/>
    <property type="match status" value="1"/>
</dbReference>
<feature type="domain" description="NodB homology" evidence="4">
    <location>
        <begin position="87"/>
        <end position="266"/>
    </location>
</feature>
<evidence type="ECO:0000259" key="4">
    <source>
        <dbReference type="PROSITE" id="PS51677"/>
    </source>
</evidence>
<dbReference type="GO" id="GO:0016020">
    <property type="term" value="C:membrane"/>
    <property type="evidence" value="ECO:0007669"/>
    <property type="project" value="TreeGrafter"/>
</dbReference>
<evidence type="ECO:0000313" key="6">
    <source>
        <dbReference type="Proteomes" id="UP000639396"/>
    </source>
</evidence>
<evidence type="ECO:0000256" key="2">
    <source>
        <dbReference type="ARBA" id="ARBA00022801"/>
    </source>
</evidence>
<dbReference type="InterPro" id="IPR002509">
    <property type="entry name" value="NODB_dom"/>
</dbReference>
<dbReference type="CDD" id="cd10917">
    <property type="entry name" value="CE4_NodB_like_6s_7s"/>
    <property type="match status" value="1"/>
</dbReference>
<dbReference type="PROSITE" id="PS51677">
    <property type="entry name" value="NODB"/>
    <property type="match status" value="1"/>
</dbReference>
<feature type="region of interest" description="Disordered" evidence="3">
    <location>
        <begin position="1"/>
        <end position="55"/>
    </location>
</feature>
<keyword evidence="2" id="KW-0378">Hydrolase</keyword>
<comment type="caution">
    <text evidence="5">The sequence shown here is derived from an EMBL/GenBank/DDBJ whole genome shotgun (WGS) entry which is preliminary data.</text>
</comment>
<accession>A0A927C4S9</accession>
<protein>
    <submittedName>
        <fullName evidence="5">Polysaccharide deacetylase family protein</fullName>
    </submittedName>
</protein>
<keyword evidence="6" id="KW-1185">Reference proteome</keyword>
<dbReference type="PANTHER" id="PTHR10587">
    <property type="entry name" value="GLYCOSYL TRANSFERASE-RELATED"/>
    <property type="match status" value="1"/>
</dbReference>
<feature type="compositionally biased region" description="Basic and acidic residues" evidence="3">
    <location>
        <begin position="25"/>
        <end position="36"/>
    </location>
</feature>
<evidence type="ECO:0000256" key="1">
    <source>
        <dbReference type="ARBA" id="ARBA00022723"/>
    </source>
</evidence>
<dbReference type="Proteomes" id="UP000639396">
    <property type="component" value="Unassembled WGS sequence"/>
</dbReference>
<reference evidence="5" key="1">
    <citation type="submission" date="2020-09" db="EMBL/GenBank/DDBJ databases">
        <title>A novel bacterium of genus Paenibacillus, isolated from South China Sea.</title>
        <authorList>
            <person name="Huang H."/>
            <person name="Mo K."/>
            <person name="Hu Y."/>
        </authorList>
    </citation>
    <scope>NUCLEOTIDE SEQUENCE</scope>
    <source>
        <strain evidence="5">IB182363</strain>
    </source>
</reference>
<dbReference type="Gene3D" id="3.20.20.370">
    <property type="entry name" value="Glycoside hydrolase/deacetylase"/>
    <property type="match status" value="1"/>
</dbReference>
<dbReference type="Pfam" id="PF01522">
    <property type="entry name" value="Polysacc_deac_1"/>
    <property type="match status" value="1"/>
</dbReference>
<gene>
    <name evidence="5" type="ORF">IDH45_04980</name>
</gene>
<evidence type="ECO:0000313" key="5">
    <source>
        <dbReference type="EMBL" id="MBD2861343.1"/>
    </source>
</evidence>